<evidence type="ECO:0000313" key="2">
    <source>
        <dbReference type="EMBL" id="SFM16360.1"/>
    </source>
</evidence>
<dbReference type="EMBL" id="FOTK01000021">
    <property type="protein sequence ID" value="SFM16360.1"/>
    <property type="molecule type" value="Genomic_DNA"/>
</dbReference>
<keyword evidence="3" id="KW-1185">Reference proteome</keyword>
<dbReference type="RefSeq" id="WP_092043230.1">
    <property type="nucleotide sequence ID" value="NZ_FOTK01000021.1"/>
</dbReference>
<dbReference type="InterPro" id="IPR058110">
    <property type="entry name" value="GCG_CRPN_dom"/>
</dbReference>
<dbReference type="Proteomes" id="UP000199048">
    <property type="component" value="Unassembled WGS sequence"/>
</dbReference>
<feature type="signal peptide" evidence="1">
    <location>
        <begin position="1"/>
        <end position="25"/>
    </location>
</feature>
<organism evidence="2 3">
    <name type="scientific">Methylobacterium pseudosasicola</name>
    <dbReference type="NCBI Taxonomy" id="582667"/>
    <lineage>
        <taxon>Bacteria</taxon>
        <taxon>Pseudomonadati</taxon>
        <taxon>Pseudomonadota</taxon>
        <taxon>Alphaproteobacteria</taxon>
        <taxon>Hyphomicrobiales</taxon>
        <taxon>Methylobacteriaceae</taxon>
        <taxon>Methylobacterium</taxon>
    </lineage>
</organism>
<dbReference type="NCBIfam" id="NF047412">
    <property type="entry name" value="sig_GCG_CRPN_rpt"/>
    <property type="match status" value="1"/>
</dbReference>
<keyword evidence="1" id="KW-0732">Signal</keyword>
<feature type="chain" id="PRO_5011796501" evidence="1">
    <location>
        <begin position="26"/>
        <end position="107"/>
    </location>
</feature>
<dbReference type="AlphaFoldDB" id="A0A1I4NLY7"/>
<sequence length="107" mass="10809">MVRFKTLGMAALLAAGLASATAANAAPFGYGPPGGAGLIERVAGGCGPGFHPNPWGHCRPNDRGWGYGGPRGPYGGRPGYGYGGGYGGGYERGPGGYDGPRRFYGGW</sequence>
<evidence type="ECO:0000256" key="1">
    <source>
        <dbReference type="SAM" id="SignalP"/>
    </source>
</evidence>
<reference evidence="3" key="1">
    <citation type="submission" date="2016-10" db="EMBL/GenBank/DDBJ databases">
        <authorList>
            <person name="Varghese N."/>
            <person name="Submissions S."/>
        </authorList>
    </citation>
    <scope>NUCLEOTIDE SEQUENCE [LARGE SCALE GENOMIC DNA]</scope>
    <source>
        <strain evidence="3">BL36</strain>
    </source>
</reference>
<evidence type="ECO:0000313" key="3">
    <source>
        <dbReference type="Proteomes" id="UP000199048"/>
    </source>
</evidence>
<name>A0A1I4NLY7_9HYPH</name>
<dbReference type="STRING" id="582667.SAMN05192568_102157"/>
<gene>
    <name evidence="2" type="ORF">SAMN05192568_102157</name>
</gene>
<accession>A0A1I4NLY7</accession>
<proteinExistence type="predicted"/>
<protein>
    <submittedName>
        <fullName evidence="2">Uncharacterized protein</fullName>
    </submittedName>
</protein>